<comment type="caution">
    <text evidence="1">The sequence shown here is derived from an EMBL/GenBank/DDBJ whole genome shotgun (WGS) entry which is preliminary data.</text>
</comment>
<reference evidence="1 2" key="1">
    <citation type="submission" date="2019-07" db="EMBL/GenBank/DDBJ databases">
        <authorList>
            <person name="Huq M.A."/>
        </authorList>
    </citation>
    <scope>NUCLEOTIDE SEQUENCE [LARGE SCALE GENOMIC DNA]</scope>
    <source>
        <strain evidence="1 2">MAH-19</strain>
    </source>
</reference>
<organism evidence="1 2">
    <name type="scientific">Mucilaginibacter corticis</name>
    <dbReference type="NCBI Taxonomy" id="2597670"/>
    <lineage>
        <taxon>Bacteria</taxon>
        <taxon>Pseudomonadati</taxon>
        <taxon>Bacteroidota</taxon>
        <taxon>Sphingobacteriia</taxon>
        <taxon>Sphingobacteriales</taxon>
        <taxon>Sphingobacteriaceae</taxon>
        <taxon>Mucilaginibacter</taxon>
    </lineage>
</organism>
<dbReference type="Proteomes" id="UP000318733">
    <property type="component" value="Unassembled WGS sequence"/>
</dbReference>
<evidence type="ECO:0000313" key="1">
    <source>
        <dbReference type="EMBL" id="TSJ38809.1"/>
    </source>
</evidence>
<proteinExistence type="predicted"/>
<dbReference type="EMBL" id="VLPK01000004">
    <property type="protein sequence ID" value="TSJ38809.1"/>
    <property type="molecule type" value="Genomic_DNA"/>
</dbReference>
<accession>A0A556MG36</accession>
<protein>
    <submittedName>
        <fullName evidence="1">Uncharacterized protein</fullName>
    </submittedName>
</protein>
<name>A0A556MG36_9SPHI</name>
<evidence type="ECO:0000313" key="2">
    <source>
        <dbReference type="Proteomes" id="UP000318733"/>
    </source>
</evidence>
<dbReference type="AlphaFoldDB" id="A0A556MG36"/>
<gene>
    <name evidence="1" type="ORF">FO440_20095</name>
</gene>
<dbReference type="RefSeq" id="WP_144250091.1">
    <property type="nucleotide sequence ID" value="NZ_VLPK01000004.1"/>
</dbReference>
<keyword evidence="2" id="KW-1185">Reference proteome</keyword>
<sequence>MKNITRFSVERLNHEESQWILLPDGKLVLIVYFKKDVAGLKNSLLPATNTMRKECFVVFDRNGNLLYQL</sequence>